<protein>
    <submittedName>
        <fullName evidence="2">Uncharacterized protein</fullName>
    </submittedName>
</protein>
<keyword evidence="1" id="KW-1133">Transmembrane helix</keyword>
<name>A0A165G9L0_9APHY</name>
<evidence type="ECO:0000256" key="1">
    <source>
        <dbReference type="SAM" id="Phobius"/>
    </source>
</evidence>
<accession>A0A165G9L0</accession>
<reference evidence="2 3" key="1">
    <citation type="journal article" date="2016" name="Mol. Biol. Evol.">
        <title>Comparative Genomics of Early-Diverging Mushroom-Forming Fungi Provides Insights into the Origins of Lignocellulose Decay Capabilities.</title>
        <authorList>
            <person name="Nagy L.G."/>
            <person name="Riley R."/>
            <person name="Tritt A."/>
            <person name="Adam C."/>
            <person name="Daum C."/>
            <person name="Floudas D."/>
            <person name="Sun H."/>
            <person name="Yadav J.S."/>
            <person name="Pangilinan J."/>
            <person name="Larsson K.H."/>
            <person name="Matsuura K."/>
            <person name="Barry K."/>
            <person name="Labutti K."/>
            <person name="Kuo R."/>
            <person name="Ohm R.A."/>
            <person name="Bhattacharya S.S."/>
            <person name="Shirouzu T."/>
            <person name="Yoshinaga Y."/>
            <person name="Martin F.M."/>
            <person name="Grigoriev I.V."/>
            <person name="Hibbett D.S."/>
        </authorList>
    </citation>
    <scope>NUCLEOTIDE SEQUENCE [LARGE SCALE GENOMIC DNA]</scope>
    <source>
        <strain evidence="2 3">93-53</strain>
    </source>
</reference>
<organism evidence="2 3">
    <name type="scientific">Laetiporus sulphureus 93-53</name>
    <dbReference type="NCBI Taxonomy" id="1314785"/>
    <lineage>
        <taxon>Eukaryota</taxon>
        <taxon>Fungi</taxon>
        <taxon>Dikarya</taxon>
        <taxon>Basidiomycota</taxon>
        <taxon>Agaricomycotina</taxon>
        <taxon>Agaricomycetes</taxon>
        <taxon>Polyporales</taxon>
        <taxon>Laetiporus</taxon>
    </lineage>
</organism>
<dbReference type="InParanoid" id="A0A165G9L0"/>
<gene>
    <name evidence="2" type="ORF">LAESUDRAFT_722175</name>
</gene>
<keyword evidence="1" id="KW-0812">Transmembrane</keyword>
<dbReference type="AlphaFoldDB" id="A0A165G9L0"/>
<dbReference type="GeneID" id="63825182"/>
<dbReference type="EMBL" id="KV427610">
    <property type="protein sequence ID" value="KZT10030.1"/>
    <property type="molecule type" value="Genomic_DNA"/>
</dbReference>
<feature type="transmembrane region" description="Helical" evidence="1">
    <location>
        <begin position="15"/>
        <end position="36"/>
    </location>
</feature>
<evidence type="ECO:0000313" key="3">
    <source>
        <dbReference type="Proteomes" id="UP000076871"/>
    </source>
</evidence>
<keyword evidence="1" id="KW-0472">Membrane</keyword>
<dbReference type="Proteomes" id="UP000076871">
    <property type="component" value="Unassembled WGS sequence"/>
</dbReference>
<sequence length="58" mass="6558">MLVYVRAISCFTPIFHLHILCMVLSLVNLSSAYWGAEKVSKSPPLIPFEYSNALVSHY</sequence>
<keyword evidence="3" id="KW-1185">Reference proteome</keyword>
<proteinExistence type="predicted"/>
<dbReference type="RefSeq" id="XP_040767770.1">
    <property type="nucleotide sequence ID" value="XM_040908153.1"/>
</dbReference>
<evidence type="ECO:0000313" key="2">
    <source>
        <dbReference type="EMBL" id="KZT10030.1"/>
    </source>
</evidence>